<protein>
    <recommendedName>
        <fullName evidence="5">DDH domain-containing protein</fullName>
    </recommendedName>
</protein>
<dbReference type="Gene3D" id="3.90.1640.10">
    <property type="entry name" value="inorganic pyrophosphatase (n-terminal core)"/>
    <property type="match status" value="1"/>
</dbReference>
<feature type="domain" description="DHHA1" evidence="2">
    <location>
        <begin position="238"/>
        <end position="316"/>
    </location>
</feature>
<dbReference type="EMBL" id="MFKF01000057">
    <property type="protein sequence ID" value="OGG55909.1"/>
    <property type="molecule type" value="Genomic_DNA"/>
</dbReference>
<evidence type="ECO:0000259" key="2">
    <source>
        <dbReference type="Pfam" id="PF02272"/>
    </source>
</evidence>
<dbReference type="Proteomes" id="UP000178606">
    <property type="component" value="Unassembled WGS sequence"/>
</dbReference>
<comment type="caution">
    <text evidence="3">The sequence shown here is derived from an EMBL/GenBank/DDBJ whole genome shotgun (WGS) entry which is preliminary data.</text>
</comment>
<dbReference type="AlphaFoldDB" id="A0A1F6D3A6"/>
<dbReference type="PANTHER" id="PTHR47618:SF1">
    <property type="entry name" value="BIFUNCTIONAL OLIGORIBONUCLEASE AND PAP PHOSPHATASE NRNA"/>
    <property type="match status" value="1"/>
</dbReference>
<dbReference type="PANTHER" id="PTHR47618">
    <property type="entry name" value="BIFUNCTIONAL OLIGORIBONUCLEASE AND PAP PHOSPHATASE NRNA"/>
    <property type="match status" value="1"/>
</dbReference>
<dbReference type="GO" id="GO:0003676">
    <property type="term" value="F:nucleic acid binding"/>
    <property type="evidence" value="ECO:0007669"/>
    <property type="project" value="InterPro"/>
</dbReference>
<dbReference type="Gene3D" id="3.10.310.30">
    <property type="match status" value="1"/>
</dbReference>
<organism evidence="3 4">
    <name type="scientific">Handelsmanbacteria sp. (strain RIFCSPLOWO2_12_FULL_64_10)</name>
    <dbReference type="NCBI Taxonomy" id="1817868"/>
    <lineage>
        <taxon>Bacteria</taxon>
        <taxon>Candidatus Handelsmaniibacteriota</taxon>
    </lineage>
</organism>
<dbReference type="Pfam" id="PF01368">
    <property type="entry name" value="DHH"/>
    <property type="match status" value="1"/>
</dbReference>
<name>A0A1F6D3A6_HANXR</name>
<reference evidence="3 4" key="1">
    <citation type="journal article" date="2016" name="Nat. Commun.">
        <title>Thousands of microbial genomes shed light on interconnected biogeochemical processes in an aquifer system.</title>
        <authorList>
            <person name="Anantharaman K."/>
            <person name="Brown C.T."/>
            <person name="Hug L.A."/>
            <person name="Sharon I."/>
            <person name="Castelle C.J."/>
            <person name="Probst A.J."/>
            <person name="Thomas B.C."/>
            <person name="Singh A."/>
            <person name="Wilkins M.J."/>
            <person name="Karaoz U."/>
            <person name="Brodie E.L."/>
            <person name="Williams K.H."/>
            <person name="Hubbard S.S."/>
            <person name="Banfield J.F."/>
        </authorList>
    </citation>
    <scope>NUCLEOTIDE SEQUENCE [LARGE SCALE GENOMIC DNA]</scope>
    <source>
        <strain evidence="4">RIFCSPLOWO2_12_FULL_64_10</strain>
    </source>
</reference>
<evidence type="ECO:0008006" key="5">
    <source>
        <dbReference type="Google" id="ProtNLM"/>
    </source>
</evidence>
<dbReference type="InterPro" id="IPR051319">
    <property type="entry name" value="Oligoribo/pAp-PDE_c-di-AMP_PDE"/>
</dbReference>
<dbReference type="InterPro" id="IPR003156">
    <property type="entry name" value="DHHA1_dom"/>
</dbReference>
<feature type="domain" description="DDH" evidence="1">
    <location>
        <begin position="20"/>
        <end position="159"/>
    </location>
</feature>
<sequence length="318" mass="34875">MRSRALPCVKRFLNEGDHYLISTHINADGDAIGSILALARIIGLVGRSCRIVLHDREVDLKYRFLAGFDRIASYSPSDRLASSVILVDTPNVARIGDVARLIGEEARILNIDHHASNARFGEVNLVDEDACATSELIFGLAKALRLRIDAEMAAQLYTGVMFDTGRFRYSNLRRAFPVAAALLHLGADPAIIAEAVYSRKSYQSVKVLGQALASLEMHFRDRVALMTLPHRALRLAADLDGIVDYALSISGVSVAALLKEQRPNQFRVSLRSRGTFDVNDLARGFEGGGHPNASGCCIEGDAVRVKKVLLKAIRKRLR</sequence>
<evidence type="ECO:0000259" key="1">
    <source>
        <dbReference type="Pfam" id="PF01368"/>
    </source>
</evidence>
<dbReference type="InterPro" id="IPR038763">
    <property type="entry name" value="DHH_sf"/>
</dbReference>
<evidence type="ECO:0000313" key="4">
    <source>
        <dbReference type="Proteomes" id="UP000178606"/>
    </source>
</evidence>
<dbReference type="InterPro" id="IPR001667">
    <property type="entry name" value="DDH_dom"/>
</dbReference>
<proteinExistence type="predicted"/>
<evidence type="ECO:0000313" key="3">
    <source>
        <dbReference type="EMBL" id="OGG55909.1"/>
    </source>
</evidence>
<accession>A0A1F6D3A6</accession>
<gene>
    <name evidence="3" type="ORF">A3F84_23640</name>
</gene>
<dbReference type="SUPFAM" id="SSF64182">
    <property type="entry name" value="DHH phosphoesterases"/>
    <property type="match status" value="1"/>
</dbReference>
<dbReference type="Pfam" id="PF02272">
    <property type="entry name" value="DHHA1"/>
    <property type="match status" value="1"/>
</dbReference>